<name>A0AAN7CJJ2_9PEZI</name>
<dbReference type="EMBL" id="MU857972">
    <property type="protein sequence ID" value="KAK4242965.1"/>
    <property type="molecule type" value="Genomic_DNA"/>
</dbReference>
<proteinExistence type="predicted"/>
<feature type="non-terminal residue" evidence="1">
    <location>
        <position position="1"/>
    </location>
</feature>
<evidence type="ECO:0000313" key="2">
    <source>
        <dbReference type="Proteomes" id="UP001303647"/>
    </source>
</evidence>
<dbReference type="AlphaFoldDB" id="A0AAN7CJJ2"/>
<accession>A0AAN7CJJ2</accession>
<dbReference type="Proteomes" id="UP001303647">
    <property type="component" value="Unassembled WGS sequence"/>
</dbReference>
<comment type="caution">
    <text evidence="1">The sequence shown here is derived from an EMBL/GenBank/DDBJ whole genome shotgun (WGS) entry which is preliminary data.</text>
</comment>
<reference evidence="1" key="2">
    <citation type="submission" date="2023-05" db="EMBL/GenBank/DDBJ databases">
        <authorList>
            <consortium name="Lawrence Berkeley National Laboratory"/>
            <person name="Steindorff A."/>
            <person name="Hensen N."/>
            <person name="Bonometti L."/>
            <person name="Westerberg I."/>
            <person name="Brannstrom I.O."/>
            <person name="Guillou S."/>
            <person name="Cros-Aarteil S."/>
            <person name="Calhoun S."/>
            <person name="Haridas S."/>
            <person name="Kuo A."/>
            <person name="Mondo S."/>
            <person name="Pangilinan J."/>
            <person name="Riley R."/>
            <person name="Labutti K."/>
            <person name="Andreopoulos B."/>
            <person name="Lipzen A."/>
            <person name="Chen C."/>
            <person name="Yanf M."/>
            <person name="Daum C."/>
            <person name="Ng V."/>
            <person name="Clum A."/>
            <person name="Ohm R."/>
            <person name="Martin F."/>
            <person name="Silar P."/>
            <person name="Natvig D."/>
            <person name="Lalanne C."/>
            <person name="Gautier V."/>
            <person name="Ament-Velasquez S.L."/>
            <person name="Kruys A."/>
            <person name="Hutchinson M.I."/>
            <person name="Powell A.J."/>
            <person name="Barry K."/>
            <person name="Miller A.N."/>
            <person name="Grigoriev I.V."/>
            <person name="Debuchy R."/>
            <person name="Gladieux P."/>
            <person name="Thoren M.H."/>
            <person name="Johannesson H."/>
        </authorList>
    </citation>
    <scope>NUCLEOTIDE SEQUENCE</scope>
    <source>
        <strain evidence="1">CBS 359.72</strain>
    </source>
</reference>
<sequence length="73" mass="8420">NMELSSKIADIVRSTGKSYKADATTIVISVNDRSERDITKHFKELQINWPVVERQLQAWSHLLRIGKTLRINV</sequence>
<organism evidence="1 2">
    <name type="scientific">Corynascus novoguineensis</name>
    <dbReference type="NCBI Taxonomy" id="1126955"/>
    <lineage>
        <taxon>Eukaryota</taxon>
        <taxon>Fungi</taxon>
        <taxon>Dikarya</taxon>
        <taxon>Ascomycota</taxon>
        <taxon>Pezizomycotina</taxon>
        <taxon>Sordariomycetes</taxon>
        <taxon>Sordariomycetidae</taxon>
        <taxon>Sordariales</taxon>
        <taxon>Chaetomiaceae</taxon>
        <taxon>Corynascus</taxon>
    </lineage>
</organism>
<evidence type="ECO:0000313" key="1">
    <source>
        <dbReference type="EMBL" id="KAK4242965.1"/>
    </source>
</evidence>
<keyword evidence="2" id="KW-1185">Reference proteome</keyword>
<gene>
    <name evidence="1" type="ORF">C7999DRAFT_18599</name>
</gene>
<protein>
    <submittedName>
        <fullName evidence="1">Uncharacterized protein</fullName>
    </submittedName>
</protein>
<reference evidence="1" key="1">
    <citation type="journal article" date="2023" name="Mol. Phylogenet. Evol.">
        <title>Genome-scale phylogeny and comparative genomics of the fungal order Sordariales.</title>
        <authorList>
            <person name="Hensen N."/>
            <person name="Bonometti L."/>
            <person name="Westerberg I."/>
            <person name="Brannstrom I.O."/>
            <person name="Guillou S."/>
            <person name="Cros-Aarteil S."/>
            <person name="Calhoun S."/>
            <person name="Haridas S."/>
            <person name="Kuo A."/>
            <person name="Mondo S."/>
            <person name="Pangilinan J."/>
            <person name="Riley R."/>
            <person name="LaButti K."/>
            <person name="Andreopoulos B."/>
            <person name="Lipzen A."/>
            <person name="Chen C."/>
            <person name="Yan M."/>
            <person name="Daum C."/>
            <person name="Ng V."/>
            <person name="Clum A."/>
            <person name="Steindorff A."/>
            <person name="Ohm R.A."/>
            <person name="Martin F."/>
            <person name="Silar P."/>
            <person name="Natvig D.O."/>
            <person name="Lalanne C."/>
            <person name="Gautier V."/>
            <person name="Ament-Velasquez S.L."/>
            <person name="Kruys A."/>
            <person name="Hutchinson M.I."/>
            <person name="Powell A.J."/>
            <person name="Barry K."/>
            <person name="Miller A.N."/>
            <person name="Grigoriev I.V."/>
            <person name="Debuchy R."/>
            <person name="Gladieux P."/>
            <person name="Hiltunen Thoren M."/>
            <person name="Johannesson H."/>
        </authorList>
    </citation>
    <scope>NUCLEOTIDE SEQUENCE</scope>
    <source>
        <strain evidence="1">CBS 359.72</strain>
    </source>
</reference>